<dbReference type="PANTHER" id="PTHR30069:SF29">
    <property type="entry name" value="HEMOGLOBIN AND HEMOGLOBIN-HAPTOGLOBIN-BINDING PROTEIN 1-RELATED"/>
    <property type="match status" value="1"/>
</dbReference>
<dbReference type="PROSITE" id="PS52016">
    <property type="entry name" value="TONB_DEPENDENT_REC_3"/>
    <property type="match status" value="1"/>
</dbReference>
<dbReference type="GO" id="GO:0009279">
    <property type="term" value="C:cell outer membrane"/>
    <property type="evidence" value="ECO:0007669"/>
    <property type="project" value="UniProtKB-SubCell"/>
</dbReference>
<dbReference type="GO" id="GO:0044718">
    <property type="term" value="P:siderophore transmembrane transport"/>
    <property type="evidence" value="ECO:0007669"/>
    <property type="project" value="TreeGrafter"/>
</dbReference>
<dbReference type="Gene3D" id="2.170.130.10">
    <property type="entry name" value="TonB-dependent receptor, plug domain"/>
    <property type="match status" value="1"/>
</dbReference>
<dbReference type="RefSeq" id="WP_073094674.1">
    <property type="nucleotide sequence ID" value="NZ_FRCY01000006.1"/>
</dbReference>
<dbReference type="InterPro" id="IPR039426">
    <property type="entry name" value="TonB-dep_rcpt-like"/>
</dbReference>
<accession>A0A1M7NRH8</accession>
<evidence type="ECO:0000313" key="5">
    <source>
        <dbReference type="Proteomes" id="UP000184513"/>
    </source>
</evidence>
<dbReference type="NCBIfam" id="TIGR04057">
    <property type="entry name" value="SusC_RagA_signa"/>
    <property type="match status" value="1"/>
</dbReference>
<dbReference type="STRING" id="388280.SAMN04488057_1067"/>
<dbReference type="NCBIfam" id="TIGR04056">
    <property type="entry name" value="OMP_RagA_SusC"/>
    <property type="match status" value="1"/>
</dbReference>
<evidence type="ECO:0000259" key="3">
    <source>
        <dbReference type="Pfam" id="PF07715"/>
    </source>
</evidence>
<organism evidence="4 5">
    <name type="scientific">Cyclobacterium lianum</name>
    <dbReference type="NCBI Taxonomy" id="388280"/>
    <lineage>
        <taxon>Bacteria</taxon>
        <taxon>Pseudomonadati</taxon>
        <taxon>Bacteroidota</taxon>
        <taxon>Cytophagia</taxon>
        <taxon>Cytophagales</taxon>
        <taxon>Cyclobacteriaceae</taxon>
        <taxon>Cyclobacterium</taxon>
    </lineage>
</organism>
<keyword evidence="5" id="KW-1185">Reference proteome</keyword>
<dbReference type="InterPro" id="IPR012910">
    <property type="entry name" value="Plug_dom"/>
</dbReference>
<dbReference type="Gene3D" id="2.60.40.1120">
    <property type="entry name" value="Carboxypeptidase-like, regulatory domain"/>
    <property type="match status" value="1"/>
</dbReference>
<gene>
    <name evidence="4" type="ORF">SAMN04488057_1067</name>
</gene>
<evidence type="ECO:0000313" key="4">
    <source>
        <dbReference type="EMBL" id="SHN06567.1"/>
    </source>
</evidence>
<dbReference type="GO" id="GO:0015344">
    <property type="term" value="F:siderophore uptake transmembrane transporter activity"/>
    <property type="evidence" value="ECO:0007669"/>
    <property type="project" value="TreeGrafter"/>
</dbReference>
<keyword evidence="2" id="KW-1134">Transmembrane beta strand</keyword>
<keyword evidence="2" id="KW-0812">Transmembrane</keyword>
<dbReference type="Proteomes" id="UP000184513">
    <property type="component" value="Unassembled WGS sequence"/>
</dbReference>
<dbReference type="Pfam" id="PF07715">
    <property type="entry name" value="Plug"/>
    <property type="match status" value="1"/>
</dbReference>
<reference evidence="4 5" key="1">
    <citation type="submission" date="2016-11" db="EMBL/GenBank/DDBJ databases">
        <authorList>
            <person name="Jaros S."/>
            <person name="Januszkiewicz K."/>
            <person name="Wedrychowicz H."/>
        </authorList>
    </citation>
    <scope>NUCLEOTIDE SEQUENCE [LARGE SCALE GENOMIC DNA]</scope>
    <source>
        <strain evidence="4 5">CGMCC 1.6102</strain>
    </source>
</reference>
<dbReference type="InterPro" id="IPR023997">
    <property type="entry name" value="TonB-dep_OMP_SusC/RagA_CS"/>
</dbReference>
<keyword evidence="1" id="KW-0732">Signal</keyword>
<dbReference type="SUPFAM" id="SSF56935">
    <property type="entry name" value="Porins"/>
    <property type="match status" value="1"/>
</dbReference>
<name>A0A1M7NRH8_9BACT</name>
<dbReference type="SUPFAM" id="SSF49464">
    <property type="entry name" value="Carboxypeptidase regulatory domain-like"/>
    <property type="match status" value="1"/>
</dbReference>
<protein>
    <submittedName>
        <fullName evidence="4">TonB-linked outer membrane protein, SusC/RagA family</fullName>
    </submittedName>
</protein>
<evidence type="ECO:0000256" key="1">
    <source>
        <dbReference type="ARBA" id="ARBA00022729"/>
    </source>
</evidence>
<dbReference type="EMBL" id="FRCY01000006">
    <property type="protein sequence ID" value="SHN06567.1"/>
    <property type="molecule type" value="Genomic_DNA"/>
</dbReference>
<keyword evidence="2" id="KW-0998">Cell outer membrane</keyword>
<keyword evidence="2" id="KW-0813">Transport</keyword>
<keyword evidence="2" id="KW-0472">Membrane</keyword>
<proteinExistence type="inferred from homology"/>
<evidence type="ECO:0000256" key="2">
    <source>
        <dbReference type="PROSITE-ProRule" id="PRU01360"/>
    </source>
</evidence>
<comment type="subcellular location">
    <subcellularLocation>
        <location evidence="2">Cell outer membrane</location>
        <topology evidence="2">Multi-pass membrane protein</topology>
    </subcellularLocation>
</comment>
<dbReference type="PANTHER" id="PTHR30069">
    <property type="entry name" value="TONB-DEPENDENT OUTER MEMBRANE RECEPTOR"/>
    <property type="match status" value="1"/>
</dbReference>
<dbReference type="InterPro" id="IPR037066">
    <property type="entry name" value="Plug_dom_sf"/>
</dbReference>
<dbReference type="InterPro" id="IPR023996">
    <property type="entry name" value="TonB-dep_OMP_SusC/RagA"/>
</dbReference>
<feature type="domain" description="TonB-dependent receptor plug" evidence="3">
    <location>
        <begin position="113"/>
        <end position="219"/>
    </location>
</feature>
<dbReference type="Pfam" id="PF13715">
    <property type="entry name" value="CarbopepD_reg_2"/>
    <property type="match status" value="1"/>
</dbReference>
<comment type="similarity">
    <text evidence="2">Belongs to the TonB-dependent receptor family.</text>
</comment>
<dbReference type="InterPro" id="IPR008969">
    <property type="entry name" value="CarboxyPept-like_regulatory"/>
</dbReference>
<dbReference type="OrthoDB" id="9768177at2"/>
<dbReference type="AlphaFoldDB" id="A0A1M7NRH8"/>
<sequence>MVKHILLSGFLFLFVCGIVAARQKIDGIVYDDAAQPLIGAAITVKGTAAGTITDIDGKFSLVLGENQNQILVSYVGFIPREIAIDNQSYLEIRLQADDLFLDEFIVTGYTSQKKRDVTGAVSTIDMEEIANIPAAGIDGMIQGRAPGVNVVSDNAPGGGVAIRIRGFSTIRNNDPLYVIDGVPTTSGINMINPNDIATFQVLKDAAAASIYGSRAANGVVIITTKRGRTEETKMNFNSYAGIQSAFNLPRMLNAEEYGDLLWEATLNDGGQPSSDVYGSGAEPVIPEWIDQAETVPAADVDWVSEIFRPAMIQSYNLDFSKNSTDANQFLSFNYFDQEGLIKHTGFKRFTARFNSEFKLFDRLTIGENEKTSSFGS</sequence>